<evidence type="ECO:0000256" key="6">
    <source>
        <dbReference type="ARBA" id="ARBA00023004"/>
    </source>
</evidence>
<name>A0AAD7FRZ1_9AGAR</name>
<feature type="transmembrane region" description="Helical" evidence="9">
    <location>
        <begin position="20"/>
        <end position="39"/>
    </location>
</feature>
<dbReference type="InterPro" id="IPR050364">
    <property type="entry name" value="Cytochrome_P450_fung"/>
</dbReference>
<comment type="caution">
    <text evidence="10">The sequence shown here is derived from an EMBL/GenBank/DDBJ whole genome shotgun (WGS) entry which is preliminary data.</text>
</comment>
<dbReference type="EMBL" id="JARKIF010000005">
    <property type="protein sequence ID" value="KAJ7639524.1"/>
    <property type="molecule type" value="Genomic_DNA"/>
</dbReference>
<dbReference type="PROSITE" id="PS00086">
    <property type="entry name" value="CYTOCHROME_P450"/>
    <property type="match status" value="1"/>
</dbReference>
<accession>A0AAD7FRZ1</accession>
<evidence type="ECO:0000256" key="1">
    <source>
        <dbReference type="ARBA" id="ARBA00001971"/>
    </source>
</evidence>
<comment type="similarity">
    <text evidence="2 8">Belongs to the cytochrome P450 family.</text>
</comment>
<evidence type="ECO:0000256" key="8">
    <source>
        <dbReference type="RuleBase" id="RU000461"/>
    </source>
</evidence>
<comment type="cofactor">
    <cofactor evidence="1">
        <name>heme</name>
        <dbReference type="ChEBI" id="CHEBI:30413"/>
    </cofactor>
</comment>
<evidence type="ECO:0000313" key="10">
    <source>
        <dbReference type="EMBL" id="KAJ7639524.1"/>
    </source>
</evidence>
<organism evidence="10 11">
    <name type="scientific">Roridomyces roridus</name>
    <dbReference type="NCBI Taxonomy" id="1738132"/>
    <lineage>
        <taxon>Eukaryota</taxon>
        <taxon>Fungi</taxon>
        <taxon>Dikarya</taxon>
        <taxon>Basidiomycota</taxon>
        <taxon>Agaricomycotina</taxon>
        <taxon>Agaricomycetes</taxon>
        <taxon>Agaricomycetidae</taxon>
        <taxon>Agaricales</taxon>
        <taxon>Marasmiineae</taxon>
        <taxon>Mycenaceae</taxon>
        <taxon>Roridomyces</taxon>
    </lineage>
</organism>
<evidence type="ECO:0008006" key="12">
    <source>
        <dbReference type="Google" id="ProtNLM"/>
    </source>
</evidence>
<dbReference type="InterPro" id="IPR001128">
    <property type="entry name" value="Cyt_P450"/>
</dbReference>
<dbReference type="GO" id="GO:0020037">
    <property type="term" value="F:heme binding"/>
    <property type="evidence" value="ECO:0007669"/>
    <property type="project" value="InterPro"/>
</dbReference>
<evidence type="ECO:0000256" key="9">
    <source>
        <dbReference type="SAM" id="Phobius"/>
    </source>
</evidence>
<dbReference type="PANTHER" id="PTHR46300:SF4">
    <property type="entry name" value="CYTOCHROME P450 98A3"/>
    <property type="match status" value="1"/>
</dbReference>
<evidence type="ECO:0000256" key="3">
    <source>
        <dbReference type="ARBA" id="ARBA00022617"/>
    </source>
</evidence>
<keyword evidence="11" id="KW-1185">Reference proteome</keyword>
<evidence type="ECO:0000256" key="5">
    <source>
        <dbReference type="ARBA" id="ARBA00023002"/>
    </source>
</evidence>
<protein>
    <recommendedName>
        <fullName evidence="12">Cytochrome P450</fullName>
    </recommendedName>
</protein>
<keyword evidence="7 8" id="KW-0503">Monooxygenase</keyword>
<keyword evidence="9" id="KW-0812">Transmembrane</keyword>
<evidence type="ECO:0000256" key="7">
    <source>
        <dbReference type="ARBA" id="ARBA00023033"/>
    </source>
</evidence>
<dbReference type="InterPro" id="IPR017972">
    <property type="entry name" value="Cyt_P450_CS"/>
</dbReference>
<dbReference type="Pfam" id="PF00067">
    <property type="entry name" value="p450"/>
    <property type="match status" value="1"/>
</dbReference>
<gene>
    <name evidence="10" type="ORF">FB45DRAFT_1055615</name>
</gene>
<reference evidence="10" key="1">
    <citation type="submission" date="2023-03" db="EMBL/GenBank/DDBJ databases">
        <title>Massive genome expansion in bonnet fungi (Mycena s.s.) driven by repeated elements and novel gene families across ecological guilds.</title>
        <authorList>
            <consortium name="Lawrence Berkeley National Laboratory"/>
            <person name="Harder C.B."/>
            <person name="Miyauchi S."/>
            <person name="Viragh M."/>
            <person name="Kuo A."/>
            <person name="Thoen E."/>
            <person name="Andreopoulos B."/>
            <person name="Lu D."/>
            <person name="Skrede I."/>
            <person name="Drula E."/>
            <person name="Henrissat B."/>
            <person name="Morin E."/>
            <person name="Kohler A."/>
            <person name="Barry K."/>
            <person name="LaButti K."/>
            <person name="Morin E."/>
            <person name="Salamov A."/>
            <person name="Lipzen A."/>
            <person name="Mereny Z."/>
            <person name="Hegedus B."/>
            <person name="Baldrian P."/>
            <person name="Stursova M."/>
            <person name="Weitz H."/>
            <person name="Taylor A."/>
            <person name="Grigoriev I.V."/>
            <person name="Nagy L.G."/>
            <person name="Martin F."/>
            <person name="Kauserud H."/>
        </authorList>
    </citation>
    <scope>NUCLEOTIDE SEQUENCE</scope>
    <source>
        <strain evidence="10">9284</strain>
    </source>
</reference>
<dbReference type="GO" id="GO:0004497">
    <property type="term" value="F:monooxygenase activity"/>
    <property type="evidence" value="ECO:0007669"/>
    <property type="project" value="UniProtKB-KW"/>
</dbReference>
<keyword evidence="6 8" id="KW-0408">Iron</keyword>
<dbReference type="PANTHER" id="PTHR46300">
    <property type="entry name" value="P450, PUTATIVE (EUROFUNG)-RELATED-RELATED"/>
    <property type="match status" value="1"/>
</dbReference>
<keyword evidence="3 8" id="KW-0349">Heme</keyword>
<evidence type="ECO:0000313" key="11">
    <source>
        <dbReference type="Proteomes" id="UP001221142"/>
    </source>
</evidence>
<dbReference type="Gene3D" id="1.10.630.10">
    <property type="entry name" value="Cytochrome P450"/>
    <property type="match status" value="1"/>
</dbReference>
<dbReference type="GO" id="GO:0005506">
    <property type="term" value="F:iron ion binding"/>
    <property type="evidence" value="ECO:0007669"/>
    <property type="project" value="InterPro"/>
</dbReference>
<evidence type="ECO:0000256" key="4">
    <source>
        <dbReference type="ARBA" id="ARBA00022723"/>
    </source>
</evidence>
<evidence type="ECO:0000256" key="2">
    <source>
        <dbReference type="ARBA" id="ARBA00010617"/>
    </source>
</evidence>
<dbReference type="GO" id="GO:0016705">
    <property type="term" value="F:oxidoreductase activity, acting on paired donors, with incorporation or reduction of molecular oxygen"/>
    <property type="evidence" value="ECO:0007669"/>
    <property type="project" value="InterPro"/>
</dbReference>
<dbReference type="AlphaFoldDB" id="A0AAD7FRZ1"/>
<sequence length="97" mass="10764">MDNYNIPFGFGRRSCPGKNVALQTIFIAVVRILWAFNIIPHRDETGVLVVPSADDFSAGLLRRPAPFPCRFEPRCGSTVEVVESEAERADLDAAAWE</sequence>
<keyword evidence="4 8" id="KW-0479">Metal-binding</keyword>
<dbReference type="SUPFAM" id="SSF48264">
    <property type="entry name" value="Cytochrome P450"/>
    <property type="match status" value="1"/>
</dbReference>
<keyword evidence="9" id="KW-0472">Membrane</keyword>
<dbReference type="Proteomes" id="UP001221142">
    <property type="component" value="Unassembled WGS sequence"/>
</dbReference>
<keyword evidence="9" id="KW-1133">Transmembrane helix</keyword>
<proteinExistence type="inferred from homology"/>
<dbReference type="InterPro" id="IPR036396">
    <property type="entry name" value="Cyt_P450_sf"/>
</dbReference>
<keyword evidence="5 8" id="KW-0560">Oxidoreductase</keyword>